<feature type="repeat" description="Cys-rich GLG1" evidence="8">
    <location>
        <begin position="504"/>
        <end position="566"/>
    </location>
</feature>
<evidence type="ECO:0000256" key="9">
    <source>
        <dbReference type="SAM" id="Phobius"/>
    </source>
</evidence>
<evidence type="ECO:0000256" key="6">
    <source>
        <dbReference type="ARBA" id="ARBA00023136"/>
    </source>
</evidence>
<keyword evidence="6 9" id="KW-0472">Membrane</keyword>
<feature type="repeat" description="Cys-rich GLG1" evidence="8">
    <location>
        <begin position="1095"/>
        <end position="1155"/>
    </location>
</feature>
<evidence type="ECO:0000256" key="1">
    <source>
        <dbReference type="ARBA" id="ARBA00004479"/>
    </source>
</evidence>
<dbReference type="InterPro" id="IPR001893">
    <property type="entry name" value="Cys-rich_GLG1_repeat"/>
</dbReference>
<dbReference type="InterPro" id="IPR017873">
    <property type="entry name" value="Cys-rich_GLG1_repeat_euk"/>
</dbReference>
<keyword evidence="5 9" id="KW-1133">Transmembrane helix</keyword>
<dbReference type="GO" id="GO:0000139">
    <property type="term" value="C:Golgi membrane"/>
    <property type="evidence" value="ECO:0007669"/>
    <property type="project" value="InterPro"/>
</dbReference>
<proteinExistence type="predicted"/>
<gene>
    <name evidence="11" type="ORF">RRG08_044110</name>
</gene>
<evidence type="ECO:0000256" key="7">
    <source>
        <dbReference type="ARBA" id="ARBA00023180"/>
    </source>
</evidence>
<dbReference type="PROSITE" id="PS51289">
    <property type="entry name" value="GLG1_C_RICH"/>
    <property type="match status" value="8"/>
</dbReference>
<organism evidence="11 12">
    <name type="scientific">Elysia crispata</name>
    <name type="common">lettuce slug</name>
    <dbReference type="NCBI Taxonomy" id="231223"/>
    <lineage>
        <taxon>Eukaryota</taxon>
        <taxon>Metazoa</taxon>
        <taxon>Spiralia</taxon>
        <taxon>Lophotrochozoa</taxon>
        <taxon>Mollusca</taxon>
        <taxon>Gastropoda</taxon>
        <taxon>Heterobranchia</taxon>
        <taxon>Euthyneura</taxon>
        <taxon>Panpulmonata</taxon>
        <taxon>Sacoglossa</taxon>
        <taxon>Placobranchoidea</taxon>
        <taxon>Plakobranchidae</taxon>
        <taxon>Elysia</taxon>
    </lineage>
</organism>
<evidence type="ECO:0000256" key="8">
    <source>
        <dbReference type="PROSITE-ProRule" id="PRU00622"/>
    </source>
</evidence>
<evidence type="ECO:0000256" key="2">
    <source>
        <dbReference type="ARBA" id="ARBA00022692"/>
    </source>
</evidence>
<dbReference type="GO" id="GO:0017134">
    <property type="term" value="F:fibroblast growth factor binding"/>
    <property type="evidence" value="ECO:0007669"/>
    <property type="project" value="TreeGrafter"/>
</dbReference>
<feature type="repeat" description="Cys-rich GLG1" evidence="8">
    <location>
        <begin position="762"/>
        <end position="821"/>
    </location>
</feature>
<evidence type="ECO:0000256" key="10">
    <source>
        <dbReference type="SAM" id="SignalP"/>
    </source>
</evidence>
<keyword evidence="7" id="KW-0325">Glycoprotein</keyword>
<keyword evidence="2 9" id="KW-0812">Transmembrane</keyword>
<feature type="repeat" description="Cys-rich GLG1" evidence="8">
    <location>
        <begin position="439"/>
        <end position="499"/>
    </location>
</feature>
<protein>
    <recommendedName>
        <fullName evidence="13">Golgi apparatus protein 1</fullName>
    </recommendedName>
</protein>
<keyword evidence="3 10" id="KW-0732">Signal</keyword>
<accession>A0AAE0Z7H5</accession>
<dbReference type="AlphaFoldDB" id="A0AAE0Z7H5"/>
<dbReference type="EMBL" id="JAWDGP010004466">
    <property type="protein sequence ID" value="KAK3764182.1"/>
    <property type="molecule type" value="Genomic_DNA"/>
</dbReference>
<evidence type="ECO:0000313" key="12">
    <source>
        <dbReference type="Proteomes" id="UP001283361"/>
    </source>
</evidence>
<keyword evidence="12" id="KW-1185">Reference proteome</keyword>
<feature type="repeat" description="Cys-rich GLG1" evidence="8">
    <location>
        <begin position="828"/>
        <end position="888"/>
    </location>
</feature>
<evidence type="ECO:0000313" key="11">
    <source>
        <dbReference type="EMBL" id="KAK3764182.1"/>
    </source>
</evidence>
<feature type="signal peptide" evidence="10">
    <location>
        <begin position="1"/>
        <end position="28"/>
    </location>
</feature>
<keyword evidence="4" id="KW-0677">Repeat</keyword>
<evidence type="ECO:0000256" key="5">
    <source>
        <dbReference type="ARBA" id="ARBA00022989"/>
    </source>
</evidence>
<feature type="repeat" description="Cys-rich GLG1" evidence="8">
    <location>
        <begin position="943"/>
        <end position="1010"/>
    </location>
</feature>
<dbReference type="PANTHER" id="PTHR11884:SF1">
    <property type="entry name" value="GOLGI APPARATUS PROTEIN 1"/>
    <property type="match status" value="1"/>
</dbReference>
<dbReference type="PANTHER" id="PTHR11884">
    <property type="entry name" value="SELECTIN LIGAND RELATED"/>
    <property type="match status" value="1"/>
</dbReference>
<feature type="repeat" description="Cys-rich GLG1" evidence="8">
    <location>
        <begin position="180"/>
        <end position="242"/>
    </location>
</feature>
<name>A0AAE0Z7H5_9GAST</name>
<dbReference type="Pfam" id="PF00839">
    <property type="entry name" value="Cys_rich_FGFR"/>
    <property type="match status" value="15"/>
</dbReference>
<feature type="transmembrane region" description="Helical" evidence="9">
    <location>
        <begin position="1200"/>
        <end position="1223"/>
    </location>
</feature>
<reference evidence="11" key="1">
    <citation type="journal article" date="2023" name="G3 (Bethesda)">
        <title>A reference genome for the long-term kleptoplast-retaining sea slug Elysia crispata morphotype clarki.</title>
        <authorList>
            <person name="Eastman K.E."/>
            <person name="Pendleton A.L."/>
            <person name="Shaikh M.A."/>
            <person name="Suttiyut T."/>
            <person name="Ogas R."/>
            <person name="Tomko P."/>
            <person name="Gavelis G."/>
            <person name="Widhalm J.R."/>
            <person name="Wisecaver J.H."/>
        </authorList>
    </citation>
    <scope>NUCLEOTIDE SEQUENCE</scope>
    <source>
        <strain evidence="11">ECLA1</strain>
    </source>
</reference>
<feature type="repeat" description="Cys-rich GLG1" evidence="8">
    <location>
        <begin position="309"/>
        <end position="369"/>
    </location>
</feature>
<feature type="chain" id="PRO_5042034815" description="Golgi apparatus protein 1" evidence="10">
    <location>
        <begin position="29"/>
        <end position="1233"/>
    </location>
</feature>
<dbReference type="InterPro" id="IPR039728">
    <property type="entry name" value="GLG1"/>
</dbReference>
<evidence type="ECO:0008006" key="13">
    <source>
        <dbReference type="Google" id="ProtNLM"/>
    </source>
</evidence>
<dbReference type="Proteomes" id="UP001283361">
    <property type="component" value="Unassembled WGS sequence"/>
</dbReference>
<evidence type="ECO:0000256" key="4">
    <source>
        <dbReference type="ARBA" id="ARBA00022737"/>
    </source>
</evidence>
<comment type="subcellular location">
    <subcellularLocation>
        <location evidence="1">Membrane</location>
        <topology evidence="1">Single-pass type I membrane protein</topology>
    </subcellularLocation>
</comment>
<evidence type="ECO:0000256" key="3">
    <source>
        <dbReference type="ARBA" id="ARBA00022729"/>
    </source>
</evidence>
<comment type="caution">
    <text evidence="11">The sequence shown here is derived from an EMBL/GenBank/DDBJ whole genome shotgun (WGS) entry which is preliminary data.</text>
</comment>
<sequence>MGLPSLSWHSPALGIFLLLAVMFSSVRSDLNRVKRAPPNVIDSQNGAKFKLPGNGMDYAMKGQAKVLSAGMGDRRIDMGQNAHNPGSLNMGQPHIYKEVPVKNPLDNEHMGGPDEYHKPVFEPAAGLVNNRKMAAEKKTEHIKISKSVECSDDVRRFCSDQSNNFQVLDCLQDNEKTDDKVSDECHHFLWQYKLKLSTDIRFDQASHEACAPELEKIDECKKLEKGKGLVIPCLIEHFEEIKSHPCSTFVNKMASIVFSDYRLMDFFMTDCKNDIEKFHCGHVNVDAEEDGAVHSQGKTVSCLNDKRKSLSKNCKKALLHVAELQADDYHLDRPLYYACKADRFNLCPDTAAGDGAIFKCLYRHLGDKRLSAECREKLEQREQLVAEDVKVDSAFYEACRHDIKQNRCGQPPKEGDSEEDLSRSTVLLCLEKAQSSGNKVKAKCLQEMFELRSELMQDYKISPELVSACEKEIKEYCDGGLELDGATIECLMENSMKMRNKEDAFRASCSAQINKLIEVANPGEDIRLDRPLQRACGEVVQSVCSSVKPGQGDVITCLFENMDHEDMTEECEERLLEIQYFAVRDFRLDHHLFKKCHKDANTLCGYDVDDPNAARVEKGPLIFACLHRHLTSDDSDVKKPSRPCAHEIKRVLRERSRRMSLLPEIETVCISDLSDMCSDEEEFSKVGGELECLQENLEQLRPACRAAVGNFTEEEMGDLNMDRILMKACTPMIKQFCEDLLNNEAMPDEVLECLIKHKTHSDMDEKCAVGIEHHQIVSLKDFRFNHKFREACQDSIVKYCKNKRTKYEVVACLSEHVRNDTLMEHEHRIKQRCQKQLRFELLQRGESIKLDPELGKDCKNDIEKFCKNERDDGGEVIECLHKHKKRLSPTCHKRVFQREKDDAIFGDYTVLHVCKKMIKRHCDLNSDEPTILDCLNKHKDDMNFDEPCRQIVQRREVEQSQDIRLNPHLQKACRLDIHKYCAAVYDHRVEDTELEGQVIDCLKMQYISKKKPLSRDCEHEIQSRIKEAALDINKNPVVMKYCEKDINLFCTSEIANVRKMSINADGEMEEDDTEKYDTYGAGRIIECLKRSFSKLTNMQCKKEIAYMIAESRIDVQVDPLLHATCQKDILSLCTKIQQGEGRQMACLLSYLETDPDKMTQNCRVMMKRRKDLWESAAQVAPVESFSEMMDQMNSSPARNYFFAVIFTGIGLIFIFGLTCGRVSKQTRISLKNK</sequence>